<dbReference type="InterPro" id="IPR011009">
    <property type="entry name" value="Kinase-like_dom_sf"/>
</dbReference>
<dbReference type="SUPFAM" id="SSF56112">
    <property type="entry name" value="Protein kinase-like (PK-like)"/>
    <property type="match status" value="1"/>
</dbReference>
<dbReference type="InterPro" id="IPR001245">
    <property type="entry name" value="Ser-Thr/Tyr_kinase_cat_dom"/>
</dbReference>
<dbReference type="Proteomes" id="UP001632037">
    <property type="component" value="Unassembled WGS sequence"/>
</dbReference>
<evidence type="ECO:0000313" key="4">
    <source>
        <dbReference type="EMBL" id="KAL3669713.1"/>
    </source>
</evidence>
<keyword evidence="1" id="KW-1133">Transmembrane helix</keyword>
<feature type="transmembrane region" description="Helical" evidence="1">
    <location>
        <begin position="185"/>
        <end position="208"/>
    </location>
</feature>
<gene>
    <name evidence="4" type="ORF">V7S43_005094</name>
</gene>
<keyword evidence="1" id="KW-0472">Membrane</keyword>
<feature type="signal peptide" evidence="2">
    <location>
        <begin position="1"/>
        <end position="20"/>
    </location>
</feature>
<reference evidence="4 5" key="1">
    <citation type="submission" date="2024-09" db="EMBL/GenBank/DDBJ databases">
        <title>Genome sequencing and assembly of Phytophthora oleae, isolate VK10A, causative agent of rot of olive drupes.</title>
        <authorList>
            <person name="Conti Taguali S."/>
            <person name="Riolo M."/>
            <person name="La Spada F."/>
            <person name="Cacciola S.O."/>
            <person name="Dionisio G."/>
        </authorList>
    </citation>
    <scope>NUCLEOTIDE SEQUENCE [LARGE SCALE GENOMIC DNA]</scope>
    <source>
        <strain evidence="4 5">VK10A</strain>
    </source>
</reference>
<evidence type="ECO:0000313" key="5">
    <source>
        <dbReference type="Proteomes" id="UP001632037"/>
    </source>
</evidence>
<keyword evidence="1" id="KW-0812">Transmembrane</keyword>
<protein>
    <recommendedName>
        <fullName evidence="3">Protein kinase domain-containing protein</fullName>
    </recommendedName>
</protein>
<feature type="domain" description="Protein kinase" evidence="3">
    <location>
        <begin position="245"/>
        <end position="320"/>
    </location>
</feature>
<dbReference type="PROSITE" id="PS50011">
    <property type="entry name" value="PROTEIN_KINASE_DOM"/>
    <property type="match status" value="1"/>
</dbReference>
<dbReference type="InterPro" id="IPR000719">
    <property type="entry name" value="Prot_kinase_dom"/>
</dbReference>
<feature type="chain" id="PRO_5044810325" description="Protein kinase domain-containing protein" evidence="2">
    <location>
        <begin position="21"/>
        <end position="320"/>
    </location>
</feature>
<evidence type="ECO:0000259" key="3">
    <source>
        <dbReference type="PROSITE" id="PS50011"/>
    </source>
</evidence>
<evidence type="ECO:0000256" key="1">
    <source>
        <dbReference type="SAM" id="Phobius"/>
    </source>
</evidence>
<accession>A0ABD3FSJ3</accession>
<name>A0ABD3FSJ3_9STRA</name>
<dbReference type="Gene3D" id="3.30.200.20">
    <property type="entry name" value="Phosphorylase Kinase, domain 1"/>
    <property type="match status" value="1"/>
</dbReference>
<dbReference type="PANTHER" id="PTHR44329:SF214">
    <property type="entry name" value="PROTEIN KINASE DOMAIN-CONTAINING PROTEIN"/>
    <property type="match status" value="1"/>
</dbReference>
<sequence>MFQLLWWVLLAFSYCPKGTATTYTIVTRYAGSSCDGTPYVALALKNATCSSDACYKYSANASAERISIECTTDHVTALRKPFDDSKYVLVEKFEDEDCNQLEISYAFPALGNFVGTFYGIANFSYAIAHLNTNGSASTQLFYRTMDASGALFETEKVDKETLASHSCSNRTKWYSSLDDNATIGLSAGSIMEIALGIVGIAVLLILAIKYWRRKRTDEGVADGKLLHDLLNDEVIVANRLPRDKILIRKALSRGAYGEVYVGSFKHKPVAIKMLPHSTCKSLQHVRDFLSKAKMTATLDHPCIVSFVGVPIGSVRGSRVH</sequence>
<evidence type="ECO:0000256" key="2">
    <source>
        <dbReference type="SAM" id="SignalP"/>
    </source>
</evidence>
<comment type="caution">
    <text evidence="4">The sequence shown here is derived from an EMBL/GenBank/DDBJ whole genome shotgun (WGS) entry which is preliminary data.</text>
</comment>
<keyword evidence="5" id="KW-1185">Reference proteome</keyword>
<dbReference type="EMBL" id="JBIMZQ010000008">
    <property type="protein sequence ID" value="KAL3669713.1"/>
    <property type="molecule type" value="Genomic_DNA"/>
</dbReference>
<dbReference type="PANTHER" id="PTHR44329">
    <property type="entry name" value="SERINE/THREONINE-PROTEIN KINASE TNNI3K-RELATED"/>
    <property type="match status" value="1"/>
</dbReference>
<dbReference type="InterPro" id="IPR051681">
    <property type="entry name" value="Ser/Thr_Kinases-Pseudokinases"/>
</dbReference>
<dbReference type="Pfam" id="PF07714">
    <property type="entry name" value="PK_Tyr_Ser-Thr"/>
    <property type="match status" value="1"/>
</dbReference>
<dbReference type="AlphaFoldDB" id="A0ABD3FSJ3"/>
<organism evidence="4 5">
    <name type="scientific">Phytophthora oleae</name>
    <dbReference type="NCBI Taxonomy" id="2107226"/>
    <lineage>
        <taxon>Eukaryota</taxon>
        <taxon>Sar</taxon>
        <taxon>Stramenopiles</taxon>
        <taxon>Oomycota</taxon>
        <taxon>Peronosporomycetes</taxon>
        <taxon>Peronosporales</taxon>
        <taxon>Peronosporaceae</taxon>
        <taxon>Phytophthora</taxon>
    </lineage>
</organism>
<proteinExistence type="predicted"/>
<keyword evidence="2" id="KW-0732">Signal</keyword>